<dbReference type="GO" id="GO:0005886">
    <property type="term" value="C:plasma membrane"/>
    <property type="evidence" value="ECO:0007669"/>
    <property type="project" value="UniProtKB-SubCell"/>
</dbReference>
<keyword evidence="8" id="KW-1185">Reference proteome</keyword>
<comment type="subcellular location">
    <subcellularLocation>
        <location evidence="1">Cell membrane</location>
        <topology evidence="1">Multi-pass membrane protein</topology>
    </subcellularLocation>
</comment>
<feature type="transmembrane region" description="Helical" evidence="6">
    <location>
        <begin position="233"/>
        <end position="259"/>
    </location>
</feature>
<comment type="caution">
    <text evidence="7">The sequence shown here is derived from an EMBL/GenBank/DDBJ whole genome shotgun (WGS) entry which is preliminary data.</text>
</comment>
<keyword evidence="3 6" id="KW-0812">Transmembrane</keyword>
<gene>
    <name evidence="7" type="ORF">NS331_01295</name>
</gene>
<feature type="transmembrane region" description="Helical" evidence="6">
    <location>
        <begin position="279"/>
        <end position="296"/>
    </location>
</feature>
<feature type="transmembrane region" description="Helical" evidence="6">
    <location>
        <begin position="41"/>
        <end position="59"/>
    </location>
</feature>
<evidence type="ECO:0000256" key="1">
    <source>
        <dbReference type="ARBA" id="ARBA00004651"/>
    </source>
</evidence>
<evidence type="ECO:0000256" key="4">
    <source>
        <dbReference type="ARBA" id="ARBA00022989"/>
    </source>
</evidence>
<evidence type="ECO:0000256" key="6">
    <source>
        <dbReference type="SAM" id="Phobius"/>
    </source>
</evidence>
<feature type="transmembrane region" description="Helical" evidence="6">
    <location>
        <begin position="157"/>
        <end position="180"/>
    </location>
</feature>
<dbReference type="PATRIC" id="fig|433924.3.peg.5050"/>
<evidence type="ECO:0000256" key="3">
    <source>
        <dbReference type="ARBA" id="ARBA00022692"/>
    </source>
</evidence>
<sequence>MWPVVRRWAVPVLGLLVLAMLISHAHKIDWAGAWAALKRYPALVLAEAAILALGSHALYGCFDLTGRRHTGHRLPVWRTWAIAVASYGFNLNLGSLVGGVALRARLYARAGLDETKVGQIIAMSLSTNWLGYGLVAGALFSSGMLELPASVPLSNGALQAIGVVLMLLPAAYLLACLRWHGKNWTVRGKPVHLPTPQLALVQLALSTANWSLMGTLMYLLLGGAVPYAHVLGVLLAASVVGVCMPIPAGLGVLEAVYLALLSGSVPQGRLMGAVLAYRALYYLLPLAIALGLYAYLEKTADAAREASAAA</sequence>
<evidence type="ECO:0000256" key="2">
    <source>
        <dbReference type="ARBA" id="ARBA00022475"/>
    </source>
</evidence>
<keyword evidence="4 6" id="KW-1133">Transmembrane helix</keyword>
<dbReference type="PANTHER" id="PTHR39087:SF2">
    <property type="entry name" value="UPF0104 MEMBRANE PROTEIN MJ1595"/>
    <property type="match status" value="1"/>
</dbReference>
<accession>A0A147HCK0</accession>
<evidence type="ECO:0000313" key="7">
    <source>
        <dbReference type="EMBL" id="KTT27698.1"/>
    </source>
</evidence>
<reference evidence="7 8" key="1">
    <citation type="journal article" date="2016" name="Front. Microbiol.">
        <title>Genomic Resource of Rice Seed Associated Bacteria.</title>
        <authorList>
            <person name="Midha S."/>
            <person name="Bansal K."/>
            <person name="Sharma S."/>
            <person name="Kumar N."/>
            <person name="Patil P.P."/>
            <person name="Chaudhry V."/>
            <person name="Patil P.B."/>
        </authorList>
    </citation>
    <scope>NUCLEOTIDE SEQUENCE [LARGE SCALE GENOMIC DNA]</scope>
    <source>
        <strain evidence="7 8">NS331</strain>
    </source>
</reference>
<dbReference type="AlphaFoldDB" id="A0A147HCK0"/>
<feature type="transmembrane region" description="Helical" evidence="6">
    <location>
        <begin position="200"/>
        <end position="221"/>
    </location>
</feature>
<evidence type="ECO:0000256" key="5">
    <source>
        <dbReference type="ARBA" id="ARBA00023136"/>
    </source>
</evidence>
<dbReference type="PANTHER" id="PTHR39087">
    <property type="entry name" value="UPF0104 MEMBRANE PROTEIN MJ1595"/>
    <property type="match status" value="1"/>
</dbReference>
<keyword evidence="2" id="KW-1003">Cell membrane</keyword>
<dbReference type="Proteomes" id="UP000072741">
    <property type="component" value="Unassembled WGS sequence"/>
</dbReference>
<organism evidence="7 8">
    <name type="scientific">Pseudacidovorax intermedius</name>
    <dbReference type="NCBI Taxonomy" id="433924"/>
    <lineage>
        <taxon>Bacteria</taxon>
        <taxon>Pseudomonadati</taxon>
        <taxon>Pseudomonadota</taxon>
        <taxon>Betaproteobacteria</taxon>
        <taxon>Burkholderiales</taxon>
        <taxon>Comamonadaceae</taxon>
        <taxon>Pseudacidovorax</taxon>
    </lineage>
</organism>
<dbReference type="InterPro" id="IPR022791">
    <property type="entry name" value="L-PG_synthase/AglD"/>
</dbReference>
<keyword evidence="5 6" id="KW-0472">Membrane</keyword>
<feature type="transmembrane region" description="Helical" evidence="6">
    <location>
        <begin position="80"/>
        <end position="100"/>
    </location>
</feature>
<protein>
    <submittedName>
        <fullName evidence="7">Membrane protein</fullName>
    </submittedName>
</protein>
<dbReference type="EMBL" id="LDSL01000009">
    <property type="protein sequence ID" value="KTT27698.1"/>
    <property type="molecule type" value="Genomic_DNA"/>
</dbReference>
<evidence type="ECO:0000313" key="8">
    <source>
        <dbReference type="Proteomes" id="UP000072741"/>
    </source>
</evidence>
<feature type="transmembrane region" description="Helical" evidence="6">
    <location>
        <begin position="120"/>
        <end position="145"/>
    </location>
</feature>
<proteinExistence type="predicted"/>
<dbReference type="Pfam" id="PF03706">
    <property type="entry name" value="LPG_synthase_TM"/>
    <property type="match status" value="1"/>
</dbReference>
<name>A0A147HCK0_9BURK</name>